<organism evidence="1 2">
    <name type="scientific">Kordiimonas lacus</name>
    <dbReference type="NCBI Taxonomy" id="637679"/>
    <lineage>
        <taxon>Bacteria</taxon>
        <taxon>Pseudomonadati</taxon>
        <taxon>Pseudomonadota</taxon>
        <taxon>Alphaproteobacteria</taxon>
        <taxon>Kordiimonadales</taxon>
        <taxon>Kordiimonadaceae</taxon>
        <taxon>Kordiimonas</taxon>
    </lineage>
</organism>
<dbReference type="InterPro" id="IPR036768">
    <property type="entry name" value="PolIII_chi_sf"/>
</dbReference>
<accession>A0A1G6WXC1</accession>
<dbReference type="SUPFAM" id="SSF102400">
    <property type="entry name" value="DNA polymerase III chi subunit"/>
    <property type="match status" value="1"/>
</dbReference>
<dbReference type="RefSeq" id="WP_068306456.1">
    <property type="nucleotide sequence ID" value="NZ_FNAK01000002.1"/>
</dbReference>
<keyword evidence="2" id="KW-1185">Reference proteome</keyword>
<dbReference type="EMBL" id="FNAK01000002">
    <property type="protein sequence ID" value="SDD69706.1"/>
    <property type="molecule type" value="Genomic_DNA"/>
</dbReference>
<dbReference type="Gene3D" id="3.40.50.10110">
    <property type="entry name" value="DNA polymerase III subunit chi"/>
    <property type="match status" value="1"/>
</dbReference>
<dbReference type="STRING" id="637679.GCA_001550055_02948"/>
<dbReference type="PANTHER" id="PTHR38767">
    <property type="entry name" value="DNA POLYMERASE III SUBUNIT CHI"/>
    <property type="match status" value="1"/>
</dbReference>
<dbReference type="GO" id="GO:0006260">
    <property type="term" value="P:DNA replication"/>
    <property type="evidence" value="ECO:0007669"/>
    <property type="project" value="InterPro"/>
</dbReference>
<dbReference type="Proteomes" id="UP000183685">
    <property type="component" value="Unassembled WGS sequence"/>
</dbReference>
<protein>
    <submittedName>
        <fullName evidence="1">DNA polymerase III, chi subunit</fullName>
    </submittedName>
</protein>
<name>A0A1G6WXC1_9PROT</name>
<dbReference type="OrthoDB" id="9795973at2"/>
<dbReference type="GO" id="GO:0003887">
    <property type="term" value="F:DNA-directed DNA polymerase activity"/>
    <property type="evidence" value="ECO:0007669"/>
    <property type="project" value="InterPro"/>
</dbReference>
<reference evidence="1 2" key="1">
    <citation type="submission" date="2016-10" db="EMBL/GenBank/DDBJ databases">
        <authorList>
            <person name="de Groot N.N."/>
        </authorList>
    </citation>
    <scope>NUCLEOTIDE SEQUENCE [LARGE SCALE GENOMIC DNA]</scope>
    <source>
        <strain evidence="1 2">CGMCC 1.9109</strain>
    </source>
</reference>
<evidence type="ECO:0000313" key="2">
    <source>
        <dbReference type="Proteomes" id="UP000183685"/>
    </source>
</evidence>
<dbReference type="GO" id="GO:0032298">
    <property type="term" value="P:positive regulation of DNA-templated DNA replication initiation"/>
    <property type="evidence" value="ECO:0007669"/>
    <property type="project" value="TreeGrafter"/>
</dbReference>
<dbReference type="GO" id="GO:0003677">
    <property type="term" value="F:DNA binding"/>
    <property type="evidence" value="ECO:0007669"/>
    <property type="project" value="InterPro"/>
</dbReference>
<dbReference type="NCBIfam" id="NF004347">
    <property type="entry name" value="PRK05728.1-4"/>
    <property type="match status" value="1"/>
</dbReference>
<evidence type="ECO:0000313" key="1">
    <source>
        <dbReference type="EMBL" id="SDD69706.1"/>
    </source>
</evidence>
<dbReference type="AlphaFoldDB" id="A0A1G6WXC1"/>
<gene>
    <name evidence="1" type="ORF">SAMN04488071_1232</name>
</gene>
<proteinExistence type="predicted"/>
<sequence>MAEIRFYHLQRQTLEQALPQLMAKVYETGQNAVVKLPGKGLMETVDKVLWDFDPASFIPHDKEGCQDPSEQPIYLTTGDDNPNGAKILVLIDAVKCTDMDAYDRCLYMFDGRDEGIVAEARADWKAFKDKGVEMSYWQQREQGGWEQKA</sequence>
<dbReference type="PANTHER" id="PTHR38767:SF1">
    <property type="entry name" value="DNA POLYMERASE III SUBUNIT CHI"/>
    <property type="match status" value="1"/>
</dbReference>
<dbReference type="InterPro" id="IPR007459">
    <property type="entry name" value="DNA_pol3_chi"/>
</dbReference>
<dbReference type="Pfam" id="PF04364">
    <property type="entry name" value="DNA_pol3_chi"/>
    <property type="match status" value="1"/>
</dbReference>